<proteinExistence type="inferred from homology"/>
<dbReference type="RefSeq" id="WP_240628004.1">
    <property type="nucleotide sequence ID" value="NZ_AZSP01000396.1"/>
</dbReference>
<keyword evidence="6 7" id="KW-0472">Membrane</keyword>
<feature type="transmembrane region" description="Helical" evidence="7">
    <location>
        <begin position="102"/>
        <end position="123"/>
    </location>
</feature>
<evidence type="ECO:0000256" key="7">
    <source>
        <dbReference type="RuleBase" id="RU363032"/>
    </source>
</evidence>
<dbReference type="PANTHER" id="PTHR43744:SF12">
    <property type="entry name" value="ABC TRANSPORTER PERMEASE PROTEIN MG189-RELATED"/>
    <property type="match status" value="1"/>
</dbReference>
<reference evidence="9 10" key="1">
    <citation type="submission" date="2013-12" db="EMBL/GenBank/DDBJ databases">
        <title>Annotated genome of Streptomyces scopuliridis.</title>
        <authorList>
            <person name="Olson J.B."/>
        </authorList>
    </citation>
    <scope>NUCLEOTIDE SEQUENCE [LARGE SCALE GENOMIC DNA]</scope>
    <source>
        <strain evidence="9 10">RB72</strain>
    </source>
</reference>
<comment type="caution">
    <text evidence="9">The sequence shown here is derived from an EMBL/GenBank/DDBJ whole genome shotgun (WGS) entry which is preliminary data.</text>
</comment>
<feature type="transmembrane region" description="Helical" evidence="7">
    <location>
        <begin position="281"/>
        <end position="303"/>
    </location>
</feature>
<feature type="transmembrane region" description="Helical" evidence="7">
    <location>
        <begin position="177"/>
        <end position="195"/>
    </location>
</feature>
<evidence type="ECO:0000256" key="5">
    <source>
        <dbReference type="ARBA" id="ARBA00022989"/>
    </source>
</evidence>
<comment type="subcellular location">
    <subcellularLocation>
        <location evidence="1 7">Cell membrane</location>
        <topology evidence="1 7">Multi-pass membrane protein</topology>
    </subcellularLocation>
</comment>
<dbReference type="GO" id="GO:0005886">
    <property type="term" value="C:plasma membrane"/>
    <property type="evidence" value="ECO:0007669"/>
    <property type="project" value="UniProtKB-SubCell"/>
</dbReference>
<keyword evidence="2 7" id="KW-0813">Transport</keyword>
<keyword evidence="3" id="KW-1003">Cell membrane</keyword>
<dbReference type="PANTHER" id="PTHR43744">
    <property type="entry name" value="ABC TRANSPORTER PERMEASE PROTEIN MG189-RELATED-RELATED"/>
    <property type="match status" value="1"/>
</dbReference>
<dbReference type="Pfam" id="PF00528">
    <property type="entry name" value="BPD_transp_1"/>
    <property type="match status" value="1"/>
</dbReference>
<evidence type="ECO:0000313" key="10">
    <source>
        <dbReference type="Proteomes" id="UP000245992"/>
    </source>
</evidence>
<keyword evidence="5 7" id="KW-1133">Transmembrane helix</keyword>
<evidence type="ECO:0000256" key="3">
    <source>
        <dbReference type="ARBA" id="ARBA00022475"/>
    </source>
</evidence>
<evidence type="ECO:0000256" key="4">
    <source>
        <dbReference type="ARBA" id="ARBA00022692"/>
    </source>
</evidence>
<protein>
    <submittedName>
        <fullName evidence="9">ABC transporter permease</fullName>
    </submittedName>
</protein>
<dbReference type="InterPro" id="IPR000515">
    <property type="entry name" value="MetI-like"/>
</dbReference>
<feature type="transmembrane region" description="Helical" evidence="7">
    <location>
        <begin position="39"/>
        <end position="58"/>
    </location>
</feature>
<gene>
    <name evidence="9" type="ORF">Y717_14400</name>
</gene>
<keyword evidence="10" id="KW-1185">Reference proteome</keyword>
<dbReference type="Proteomes" id="UP000245992">
    <property type="component" value="Unassembled WGS sequence"/>
</dbReference>
<accession>A0A2T7SMG0</accession>
<dbReference type="InterPro" id="IPR035906">
    <property type="entry name" value="MetI-like_sf"/>
</dbReference>
<feature type="domain" description="ABC transmembrane type-1" evidence="8">
    <location>
        <begin position="106"/>
        <end position="298"/>
    </location>
</feature>
<dbReference type="EMBL" id="AZSP01000396">
    <property type="protein sequence ID" value="PVE04107.1"/>
    <property type="molecule type" value="Genomic_DNA"/>
</dbReference>
<sequence>MSAGGTAVRDRVERARLRRAARNPARPPVLGRFPVPWRVVGYALVVGVALLYLLPFLLQLVTGFKTDPDAAANPLSLLPTTPTTAAYERLFGLSKSADGVPFLRWLSNSALVAVIVTAGRVLFDSMAGYALARLRFRGRSLLFGFVLAVMAVPGVALLIPKFLVLNTFGIFDTYTGMILPLLVDAAGIFIMKQFFESVPREVEEAARVDGAGVFRIFWSVVLPMARPALITLTILSFQGSWNEFTHFLVATQSGQYETLTTGLARFVSGGLGGGTQYPLKLAAALLSTLPVAALFFCFQRYFVNGANSGAVKE</sequence>
<keyword evidence="4 7" id="KW-0812">Transmembrane</keyword>
<dbReference type="PROSITE" id="PS50928">
    <property type="entry name" value="ABC_TM1"/>
    <property type="match status" value="1"/>
</dbReference>
<dbReference type="SUPFAM" id="SSF161098">
    <property type="entry name" value="MetI-like"/>
    <property type="match status" value="1"/>
</dbReference>
<dbReference type="CDD" id="cd06261">
    <property type="entry name" value="TM_PBP2"/>
    <property type="match status" value="1"/>
</dbReference>
<dbReference type="AlphaFoldDB" id="A0A2T7SMG0"/>
<organism evidence="9 10">
    <name type="scientific">Streptomyces scopuliridis RB72</name>
    <dbReference type="NCBI Taxonomy" id="1440053"/>
    <lineage>
        <taxon>Bacteria</taxon>
        <taxon>Bacillati</taxon>
        <taxon>Actinomycetota</taxon>
        <taxon>Actinomycetes</taxon>
        <taxon>Kitasatosporales</taxon>
        <taxon>Streptomycetaceae</taxon>
        <taxon>Streptomyces</taxon>
    </lineage>
</organism>
<evidence type="ECO:0000256" key="2">
    <source>
        <dbReference type="ARBA" id="ARBA00022448"/>
    </source>
</evidence>
<dbReference type="Gene3D" id="1.10.3720.10">
    <property type="entry name" value="MetI-like"/>
    <property type="match status" value="1"/>
</dbReference>
<evidence type="ECO:0000256" key="1">
    <source>
        <dbReference type="ARBA" id="ARBA00004651"/>
    </source>
</evidence>
<dbReference type="GO" id="GO:0055085">
    <property type="term" value="P:transmembrane transport"/>
    <property type="evidence" value="ECO:0007669"/>
    <property type="project" value="InterPro"/>
</dbReference>
<evidence type="ECO:0000259" key="8">
    <source>
        <dbReference type="PROSITE" id="PS50928"/>
    </source>
</evidence>
<dbReference type="STRING" id="1440053.GCA_000718095_01060"/>
<dbReference type="GeneID" id="95541420"/>
<evidence type="ECO:0000313" key="9">
    <source>
        <dbReference type="EMBL" id="PVE04107.1"/>
    </source>
</evidence>
<feature type="transmembrane region" description="Helical" evidence="7">
    <location>
        <begin position="143"/>
        <end position="165"/>
    </location>
</feature>
<feature type="transmembrane region" description="Helical" evidence="7">
    <location>
        <begin position="216"/>
        <end position="237"/>
    </location>
</feature>
<comment type="similarity">
    <text evidence="7">Belongs to the binding-protein-dependent transport system permease family.</text>
</comment>
<name>A0A2T7SMG0_9ACTN</name>
<evidence type="ECO:0000256" key="6">
    <source>
        <dbReference type="ARBA" id="ARBA00023136"/>
    </source>
</evidence>